<evidence type="ECO:0000313" key="4">
    <source>
        <dbReference type="EMBL" id="KMM63949.1"/>
    </source>
</evidence>
<dbReference type="PROSITE" id="PS50090">
    <property type="entry name" value="MYB_LIKE"/>
    <property type="match status" value="1"/>
</dbReference>
<keyword evidence="4" id="KW-0238">DNA-binding</keyword>
<dbReference type="SUPFAM" id="SSF46689">
    <property type="entry name" value="Homeodomain-like"/>
    <property type="match status" value="1"/>
</dbReference>
<dbReference type="AlphaFoldDB" id="A0A0J6F4P5"/>
<dbReference type="InterPro" id="IPR017930">
    <property type="entry name" value="Myb_dom"/>
</dbReference>
<gene>
    <name evidence="4" type="ORF">CPAG_00301</name>
</gene>
<evidence type="ECO:0000256" key="1">
    <source>
        <dbReference type="SAM" id="MobiDB-lite"/>
    </source>
</evidence>
<dbReference type="EMBL" id="DS268109">
    <property type="protein sequence ID" value="KMM63949.1"/>
    <property type="molecule type" value="Genomic_DNA"/>
</dbReference>
<sequence length="279" mass="31124">MVLRIIPRFTADTLDISLLLGSHDEEKEATSTTTTAGGATASPRPSDSELGTLPRPSVSTASPEIPGALLASRPGSSAKRPLQDASPRGRPAKKQSKWSPEENALILELRGGGMKWDDISKRIPGRSPISCRLHYQNYLERRCEWDEDRKNRLARLYERFKEEMWSRIAEEMAIPWRAAEAMHWQLGEAEMAQRAGVTPFSFSAPLRQSSPRARRNTLSRRDRLSTSQLPSLAELTAGIPAYTSQMVGEPHPAMASSLFHPEPGPTQIRRGSRPRAHRR</sequence>
<dbReference type="PANTHER" id="PTHR23246">
    <property type="entry name" value="NEW-GLUE PROTEIN"/>
    <property type="match status" value="1"/>
</dbReference>
<dbReference type="OrthoDB" id="2350934at2759"/>
<dbReference type="Proteomes" id="UP000054567">
    <property type="component" value="Unassembled WGS sequence"/>
</dbReference>
<organism evidence="4 5">
    <name type="scientific">Coccidioides posadasii RMSCC 3488</name>
    <dbReference type="NCBI Taxonomy" id="454284"/>
    <lineage>
        <taxon>Eukaryota</taxon>
        <taxon>Fungi</taxon>
        <taxon>Dikarya</taxon>
        <taxon>Ascomycota</taxon>
        <taxon>Pezizomycotina</taxon>
        <taxon>Eurotiomycetes</taxon>
        <taxon>Eurotiomycetidae</taxon>
        <taxon>Onygenales</taxon>
        <taxon>Onygenaceae</taxon>
        <taxon>Coccidioides</taxon>
    </lineage>
</organism>
<dbReference type="VEuPathDB" id="FungiDB:CPAG_00301"/>
<feature type="domain" description="HTH myb-type" evidence="3">
    <location>
        <begin position="90"/>
        <end position="143"/>
    </location>
</feature>
<feature type="compositionally biased region" description="Basic residues" evidence="1">
    <location>
        <begin position="270"/>
        <end position="279"/>
    </location>
</feature>
<feature type="compositionally biased region" description="Low complexity" evidence="1">
    <location>
        <begin position="30"/>
        <end position="42"/>
    </location>
</feature>
<protein>
    <submittedName>
        <fullName evidence="4">MYB DNA-binding domain-containing protein</fullName>
    </submittedName>
</protein>
<dbReference type="PROSITE" id="PS51294">
    <property type="entry name" value="HTH_MYB"/>
    <property type="match status" value="1"/>
</dbReference>
<reference evidence="4 5" key="1">
    <citation type="submission" date="2007-06" db="EMBL/GenBank/DDBJ databases">
        <title>The Genome Sequence of Coccidioides posadasii RMSCC_3488.</title>
        <authorList>
            <consortium name="Coccidioides Genome Resources Consortium"/>
            <consortium name="The Broad Institute Genome Sequencing Platform"/>
            <person name="Henn M.R."/>
            <person name="Sykes S."/>
            <person name="Young S."/>
            <person name="Jaffe D."/>
            <person name="Berlin A."/>
            <person name="Alvarez P."/>
            <person name="Butler J."/>
            <person name="Gnerre S."/>
            <person name="Grabherr M."/>
            <person name="Mauceli E."/>
            <person name="Brockman W."/>
            <person name="Kodira C."/>
            <person name="Alvarado L."/>
            <person name="Zeng Q."/>
            <person name="Crawford M."/>
            <person name="Antoine C."/>
            <person name="Devon K."/>
            <person name="Galgiani J."/>
            <person name="Orsborn K."/>
            <person name="Lewis M.L."/>
            <person name="Nusbaum C."/>
            <person name="Galagan J."/>
            <person name="Birren B."/>
        </authorList>
    </citation>
    <scope>NUCLEOTIDE SEQUENCE [LARGE SCALE GENOMIC DNA]</scope>
    <source>
        <strain evidence="4 5">RMSCC 3488</strain>
    </source>
</reference>
<proteinExistence type="predicted"/>
<dbReference type="PANTHER" id="PTHR23246:SF24">
    <property type="entry name" value="MYB DNA-BINDING DOMAIN-CONTAINING PROTEIN"/>
    <property type="match status" value="1"/>
</dbReference>
<feature type="region of interest" description="Disordered" evidence="1">
    <location>
        <begin position="25"/>
        <end position="101"/>
    </location>
</feature>
<feature type="region of interest" description="Disordered" evidence="1">
    <location>
        <begin position="202"/>
        <end position="230"/>
    </location>
</feature>
<dbReference type="GO" id="GO:0003677">
    <property type="term" value="F:DNA binding"/>
    <property type="evidence" value="ECO:0007669"/>
    <property type="project" value="UniProtKB-KW"/>
</dbReference>
<dbReference type="CDD" id="cd00167">
    <property type="entry name" value="SANT"/>
    <property type="match status" value="1"/>
</dbReference>
<accession>A0A0J6F4P5</accession>
<feature type="region of interest" description="Disordered" evidence="1">
    <location>
        <begin position="243"/>
        <end position="279"/>
    </location>
</feature>
<dbReference type="Gene3D" id="1.10.10.60">
    <property type="entry name" value="Homeodomain-like"/>
    <property type="match status" value="1"/>
</dbReference>
<dbReference type="InterPro" id="IPR001005">
    <property type="entry name" value="SANT/Myb"/>
</dbReference>
<feature type="domain" description="Myb-like" evidence="2">
    <location>
        <begin position="90"/>
        <end position="139"/>
    </location>
</feature>
<evidence type="ECO:0000313" key="5">
    <source>
        <dbReference type="Proteomes" id="UP000054567"/>
    </source>
</evidence>
<name>A0A0J6F4P5_COCPO</name>
<reference evidence="5" key="2">
    <citation type="journal article" date="2009" name="Genome Res.">
        <title>Comparative genomic analyses of the human fungal pathogens Coccidioides and their relatives.</title>
        <authorList>
            <person name="Sharpton T.J."/>
            <person name="Stajich J.E."/>
            <person name="Rounsley S.D."/>
            <person name="Gardner M.J."/>
            <person name="Wortman J.R."/>
            <person name="Jordar V.S."/>
            <person name="Maiti R."/>
            <person name="Kodira C.D."/>
            <person name="Neafsey D.E."/>
            <person name="Zeng Q."/>
            <person name="Hung C.-Y."/>
            <person name="McMahan C."/>
            <person name="Muszewska A."/>
            <person name="Grynberg M."/>
            <person name="Mandel M.A."/>
            <person name="Kellner E.M."/>
            <person name="Barker B.M."/>
            <person name="Galgiani J.N."/>
            <person name="Orbach M.J."/>
            <person name="Kirkland T.N."/>
            <person name="Cole G.T."/>
            <person name="Henn M.R."/>
            <person name="Birren B.W."/>
            <person name="Taylor J.W."/>
        </authorList>
    </citation>
    <scope>NUCLEOTIDE SEQUENCE [LARGE SCALE GENOMIC DNA]</scope>
    <source>
        <strain evidence="5">RMSCC 3488</strain>
    </source>
</reference>
<evidence type="ECO:0000259" key="3">
    <source>
        <dbReference type="PROSITE" id="PS51294"/>
    </source>
</evidence>
<dbReference type="InterPro" id="IPR009057">
    <property type="entry name" value="Homeodomain-like_sf"/>
</dbReference>
<evidence type="ECO:0000259" key="2">
    <source>
        <dbReference type="PROSITE" id="PS50090"/>
    </source>
</evidence>
<dbReference type="InterPro" id="IPR053095">
    <property type="entry name" value="Actin-binding/GATA_Znf"/>
</dbReference>
<dbReference type="SMART" id="SM00717">
    <property type="entry name" value="SANT"/>
    <property type="match status" value="1"/>
</dbReference>
<reference evidence="5" key="3">
    <citation type="journal article" date="2010" name="Genome Res.">
        <title>Population genomic sequencing of Coccidioides fungi reveals recent hybridization and transposon control.</title>
        <authorList>
            <person name="Neafsey D.E."/>
            <person name="Barker B.M."/>
            <person name="Sharpton T.J."/>
            <person name="Stajich J.E."/>
            <person name="Park D.J."/>
            <person name="Whiston E."/>
            <person name="Hung C.-Y."/>
            <person name="McMahan C."/>
            <person name="White J."/>
            <person name="Sykes S."/>
            <person name="Heiman D."/>
            <person name="Young S."/>
            <person name="Zeng Q."/>
            <person name="Abouelleil A."/>
            <person name="Aftuck L."/>
            <person name="Bessette D."/>
            <person name="Brown A."/>
            <person name="FitzGerald M."/>
            <person name="Lui A."/>
            <person name="Macdonald J.P."/>
            <person name="Priest M."/>
            <person name="Orbach M.J."/>
            <person name="Galgiani J.N."/>
            <person name="Kirkland T.N."/>
            <person name="Cole G.T."/>
            <person name="Birren B.W."/>
            <person name="Henn M.R."/>
            <person name="Taylor J.W."/>
            <person name="Rounsley S.D."/>
        </authorList>
    </citation>
    <scope>NUCLEOTIDE SEQUENCE [LARGE SCALE GENOMIC DNA]</scope>
    <source>
        <strain evidence="5">RMSCC 3488</strain>
    </source>
</reference>
<dbReference type="Pfam" id="PF00249">
    <property type="entry name" value="Myb_DNA-binding"/>
    <property type="match status" value="1"/>
</dbReference>